<protein>
    <submittedName>
        <fullName evidence="6">LysR family transcriptional regulator</fullName>
    </submittedName>
</protein>
<reference evidence="6 7" key="1">
    <citation type="submission" date="2018-06" db="EMBL/GenBank/DDBJ databases">
        <title>Marinomonas sp. YLB-05 draft genome sequence.</title>
        <authorList>
            <person name="Yu L."/>
            <person name="Tang X."/>
        </authorList>
    </citation>
    <scope>NUCLEOTIDE SEQUENCE [LARGE SCALE GENOMIC DNA]</scope>
    <source>
        <strain evidence="6 7">YLB-05</strain>
    </source>
</reference>
<dbReference type="EMBL" id="QKRA01000003">
    <property type="protein sequence ID" value="RDL44447.1"/>
    <property type="molecule type" value="Genomic_DNA"/>
</dbReference>
<comment type="caution">
    <text evidence="6">The sequence shown here is derived from an EMBL/GenBank/DDBJ whole genome shotgun (WGS) entry which is preliminary data.</text>
</comment>
<dbReference type="GO" id="GO:0003700">
    <property type="term" value="F:DNA-binding transcription factor activity"/>
    <property type="evidence" value="ECO:0007669"/>
    <property type="project" value="InterPro"/>
</dbReference>
<dbReference type="Pfam" id="PF00126">
    <property type="entry name" value="HTH_1"/>
    <property type="match status" value="1"/>
</dbReference>
<dbReference type="SUPFAM" id="SSF46785">
    <property type="entry name" value="Winged helix' DNA-binding domain"/>
    <property type="match status" value="1"/>
</dbReference>
<dbReference type="PANTHER" id="PTHR30126:SF98">
    <property type="entry name" value="HTH-TYPE TRANSCRIPTIONAL ACTIVATOR BAUR"/>
    <property type="match status" value="1"/>
</dbReference>
<proteinExistence type="inferred from homology"/>
<dbReference type="AlphaFoldDB" id="A0A370U9I3"/>
<dbReference type="OrthoDB" id="8587655at2"/>
<dbReference type="PANTHER" id="PTHR30126">
    <property type="entry name" value="HTH-TYPE TRANSCRIPTIONAL REGULATOR"/>
    <property type="match status" value="1"/>
</dbReference>
<evidence type="ECO:0000313" key="7">
    <source>
        <dbReference type="Proteomes" id="UP000254326"/>
    </source>
</evidence>
<dbReference type="InterPro" id="IPR036388">
    <property type="entry name" value="WH-like_DNA-bd_sf"/>
</dbReference>
<evidence type="ECO:0000313" key="6">
    <source>
        <dbReference type="EMBL" id="RDL44447.1"/>
    </source>
</evidence>
<comment type="similarity">
    <text evidence="1">Belongs to the LysR transcriptional regulatory family.</text>
</comment>
<keyword evidence="3" id="KW-0238">DNA-binding</keyword>
<evidence type="ECO:0000259" key="5">
    <source>
        <dbReference type="PROSITE" id="PS50931"/>
    </source>
</evidence>
<evidence type="ECO:0000256" key="1">
    <source>
        <dbReference type="ARBA" id="ARBA00009437"/>
    </source>
</evidence>
<dbReference type="Gene3D" id="1.10.10.10">
    <property type="entry name" value="Winged helix-like DNA-binding domain superfamily/Winged helix DNA-binding domain"/>
    <property type="match status" value="1"/>
</dbReference>
<organism evidence="6 7">
    <name type="scientific">Marinomonas piezotolerans</name>
    <dbReference type="NCBI Taxonomy" id="2213058"/>
    <lineage>
        <taxon>Bacteria</taxon>
        <taxon>Pseudomonadati</taxon>
        <taxon>Pseudomonadota</taxon>
        <taxon>Gammaproteobacteria</taxon>
        <taxon>Oceanospirillales</taxon>
        <taxon>Oceanospirillaceae</taxon>
        <taxon>Marinomonas</taxon>
    </lineage>
</organism>
<feature type="domain" description="HTH lysR-type" evidence="5">
    <location>
        <begin position="7"/>
        <end position="64"/>
    </location>
</feature>
<evidence type="ECO:0000256" key="3">
    <source>
        <dbReference type="ARBA" id="ARBA00023125"/>
    </source>
</evidence>
<keyword evidence="7" id="KW-1185">Reference proteome</keyword>
<sequence length="298" mass="33407">MGQVSDTDIRTLRIFKAVVECGGFSAAEVELNISRAAISIAMSDLETRLGFKLCQRGRSGFSLTNEGAQVYNYTLQLIASIENFRTSVNTLHDNMKGEFNIGITDNLVTIPHMKVTQALSELKVRGPDITINIRMIPPTVIEQKILDGQLHVGIVPELRVINGLTYRPLYQERSLLYCDRSHPLFNMSDAELSHIDLQNYDAVIPAYAQTAAIKAHHQALKPAATATDREGIVFLIRTGQYIGFLPDHLAASWQEKGEFRPILEERHSYYTTFSVVTRTSHTPNLIQETFIEMIDALT</sequence>
<dbReference type="Proteomes" id="UP000254326">
    <property type="component" value="Unassembled WGS sequence"/>
</dbReference>
<evidence type="ECO:0000256" key="4">
    <source>
        <dbReference type="ARBA" id="ARBA00023163"/>
    </source>
</evidence>
<dbReference type="InterPro" id="IPR005119">
    <property type="entry name" value="LysR_subst-bd"/>
</dbReference>
<dbReference type="PROSITE" id="PS50931">
    <property type="entry name" value="HTH_LYSR"/>
    <property type="match status" value="1"/>
</dbReference>
<dbReference type="SUPFAM" id="SSF53850">
    <property type="entry name" value="Periplasmic binding protein-like II"/>
    <property type="match status" value="1"/>
</dbReference>
<dbReference type="InterPro" id="IPR036390">
    <property type="entry name" value="WH_DNA-bd_sf"/>
</dbReference>
<accession>A0A370U9I3</accession>
<dbReference type="RefSeq" id="WP_115467710.1">
    <property type="nucleotide sequence ID" value="NZ_QKRA01000003.1"/>
</dbReference>
<evidence type="ECO:0000256" key="2">
    <source>
        <dbReference type="ARBA" id="ARBA00023015"/>
    </source>
</evidence>
<dbReference type="Pfam" id="PF03466">
    <property type="entry name" value="LysR_substrate"/>
    <property type="match status" value="1"/>
</dbReference>
<dbReference type="Gene3D" id="3.40.190.290">
    <property type="match status" value="1"/>
</dbReference>
<gene>
    <name evidence="6" type="ORF">DN730_08595</name>
</gene>
<keyword evidence="2" id="KW-0805">Transcription regulation</keyword>
<name>A0A370U9I3_9GAMM</name>
<dbReference type="GO" id="GO:0000976">
    <property type="term" value="F:transcription cis-regulatory region binding"/>
    <property type="evidence" value="ECO:0007669"/>
    <property type="project" value="TreeGrafter"/>
</dbReference>
<keyword evidence="4" id="KW-0804">Transcription</keyword>
<dbReference type="CDD" id="cd05466">
    <property type="entry name" value="PBP2_LTTR_substrate"/>
    <property type="match status" value="1"/>
</dbReference>
<dbReference type="InterPro" id="IPR000847">
    <property type="entry name" value="LysR_HTH_N"/>
</dbReference>